<feature type="region of interest" description="Disordered" evidence="3">
    <location>
        <begin position="1080"/>
        <end position="1111"/>
    </location>
</feature>
<reference evidence="5" key="1">
    <citation type="submission" date="2021-01" db="UniProtKB">
        <authorList>
            <consortium name="EnsemblMetazoa"/>
        </authorList>
    </citation>
    <scope>IDENTIFICATION</scope>
</reference>
<feature type="region of interest" description="Disordered" evidence="3">
    <location>
        <begin position="584"/>
        <end position="665"/>
    </location>
</feature>
<evidence type="ECO:0000256" key="3">
    <source>
        <dbReference type="SAM" id="MobiDB-lite"/>
    </source>
</evidence>
<evidence type="ECO:0000256" key="2">
    <source>
        <dbReference type="SAM" id="Coils"/>
    </source>
</evidence>
<feature type="coiled-coil region" evidence="2">
    <location>
        <begin position="1168"/>
        <end position="1205"/>
    </location>
</feature>
<dbReference type="InterPro" id="IPR051825">
    <property type="entry name" value="SRCIN1"/>
</dbReference>
<feature type="region of interest" description="Disordered" evidence="3">
    <location>
        <begin position="507"/>
        <end position="527"/>
    </location>
</feature>
<sequence length="1311" mass="143584">MLIRWKSKDKASSKNSTGDGSGSKKKRKFVKEEEEWNADSKARYSSEIIGTGKSEGKEVNDNSGRRISGIGIGINSGISLALQSRNATVISGRSREELRRHTLSGDHQSLHHQQCGTMPASNTIGVTSTAAQSIHPLHPRHLPPPHSQYGASSRQTAMDLEMGTKSRQKKLPIPRGYPPPSSAMLFDDDPGIMSEVETSSTGFRRGGKQRSSLPVVRTPSKTLERPLGLVFLQYRNETKRALLPNEITSIDTVKALFVRSFPKQLTMEYLDSPHVKIYIHDSNKDMFYELEDLRSHLRDIRDRTVLRLFESDGIVGMPGTLGVPGGNMLPSHWEDQSYFSEPEFDSEFQHQHIHKSKNTKNSNSGSGYYLSGSSTLPRSGALIHSYSPAAIVLPGSSSVVASGQSKSVGNSDRSHGETGYTSSPERGGGVGISTASVGSTGSSTGPGSTTSSRYPPGSFSAGSSYEDPYYSQYSGTVTPVIDEEASSDMDLLEESYSLYGVKLSGRQSTGHPHSPFAATGSTLLSTGQPYDTTRIRVEHMERQLANLTGLVQKALTHAPHPPTSARDYLQVPIGRDTFAKSTDDTYLRTDAKPPKLGKDKSVSFEKSVSFSDEPPDMNSPKQHSPQHTADSKPTKPAIKSSTLPRMSSQEKERNKPTPPPKPVALATGQFVYRDLSLTPEMYNQLRGMQKKAKDLRQEIKNLRRMSQAQAHTVRETIRDAFVSIRTILLSSREQDWSSSDAEKLRLSRDEDLYKQEMLWLEKDLTGLESTVEELRGNVINRKTRVNMSDVENMALILSKASKTVADLKVRFPNLQEGMKGLLSSEMEKVMREEKFLKEEPDRLESALKRCKKLTGTLVTLKRLASVQEQRLPNSGSVDTEEISPITPATGQQSKQTTTPVPADRFALDSTLISGGSHESTESSHCTSSHSQRPENALDALLDELQTFSRPTSSLSQVSCTSMQQQIITLHLAEIGRPESDTFTKFGGSTGRTPTIAEIGRKGSIDSSCLLQPNVNQSGTLLRLHSYPSSSDTDTYPPVGLKFTTTTGQEEETEHETNSQLLTKPPVPERNAELLQMVSVRRIPPPPPPRTSSRSPLASPTSPQLPPRNPCVVGLPATTLRRIQAPPLIKAFSENNYKLPVDFHCPEPNNIISASNSSSFESVNSQEGLQIKKERQEQLDQRHQELLRKQKALQEQYTRLQQLQRNASGCSASVPPSSPDLLKKTGSESNLLAKMGLGLSTATTSGSLTSLSNAQPISQSILLLPRDSSRITEIGSVMTNTEAAALLITNSNGNDGTSSVTTTSKVYETDIL</sequence>
<feature type="coiled-coil region" evidence="2">
    <location>
        <begin position="685"/>
        <end position="712"/>
    </location>
</feature>
<dbReference type="Gene3D" id="1.20.58.1540">
    <property type="entry name" value="Actin interacting protein 3, C-terminal domain"/>
    <property type="match status" value="1"/>
</dbReference>
<evidence type="ECO:0000313" key="5">
    <source>
        <dbReference type="EnsemblMetazoa" id="XP_031776838"/>
    </source>
</evidence>
<organism evidence="5 6">
    <name type="scientific">Nasonia vitripennis</name>
    <name type="common">Parasitic wasp</name>
    <dbReference type="NCBI Taxonomy" id="7425"/>
    <lineage>
        <taxon>Eukaryota</taxon>
        <taxon>Metazoa</taxon>
        <taxon>Ecdysozoa</taxon>
        <taxon>Arthropoda</taxon>
        <taxon>Hexapoda</taxon>
        <taxon>Insecta</taxon>
        <taxon>Pterygota</taxon>
        <taxon>Neoptera</taxon>
        <taxon>Endopterygota</taxon>
        <taxon>Hymenoptera</taxon>
        <taxon>Apocrita</taxon>
        <taxon>Proctotrupomorpha</taxon>
        <taxon>Chalcidoidea</taxon>
        <taxon>Pteromalidae</taxon>
        <taxon>Pteromalinae</taxon>
        <taxon>Nasonia</taxon>
    </lineage>
</organism>
<evidence type="ECO:0000313" key="6">
    <source>
        <dbReference type="Proteomes" id="UP000002358"/>
    </source>
</evidence>
<evidence type="ECO:0000256" key="1">
    <source>
        <dbReference type="ARBA" id="ARBA00023054"/>
    </source>
</evidence>
<feature type="region of interest" description="Disordered" evidence="3">
    <location>
        <begin position="401"/>
        <end position="460"/>
    </location>
</feature>
<dbReference type="Pfam" id="PF03915">
    <property type="entry name" value="AIP3"/>
    <property type="match status" value="2"/>
</dbReference>
<dbReference type="GeneID" id="100118566"/>
<dbReference type="Proteomes" id="UP000002358">
    <property type="component" value="Unassembled WGS sequence"/>
</dbReference>
<feature type="compositionally biased region" description="Low complexity" evidence="3">
    <location>
        <begin position="1090"/>
        <end position="1101"/>
    </location>
</feature>
<dbReference type="SMR" id="A0A7M7PUL1"/>
<feature type="compositionally biased region" description="Polar residues" evidence="3">
    <location>
        <begin position="619"/>
        <end position="628"/>
    </location>
</feature>
<feature type="region of interest" description="Disordered" evidence="3">
    <location>
        <begin position="196"/>
        <end position="215"/>
    </location>
</feature>
<dbReference type="OrthoDB" id="6022652at2759"/>
<feature type="compositionally biased region" description="Polar residues" evidence="3">
    <location>
        <begin position="886"/>
        <end position="899"/>
    </location>
</feature>
<protein>
    <recommendedName>
        <fullName evidence="4">Actin interacting protein 3-like C-terminal domain-containing protein</fullName>
    </recommendedName>
</protein>
<feature type="compositionally biased region" description="Basic and acidic residues" evidence="3">
    <location>
        <begin position="584"/>
        <end position="603"/>
    </location>
</feature>
<feature type="region of interest" description="Disordered" evidence="3">
    <location>
        <begin position="869"/>
        <end position="899"/>
    </location>
</feature>
<proteinExistence type="predicted"/>
<evidence type="ECO:0000259" key="4">
    <source>
        <dbReference type="Pfam" id="PF03915"/>
    </source>
</evidence>
<dbReference type="PANTHER" id="PTHR22741">
    <property type="entry name" value="P140CAP/SNIP-RELATED"/>
    <property type="match status" value="1"/>
</dbReference>
<dbReference type="RefSeq" id="XP_031776838.1">
    <property type="nucleotide sequence ID" value="XM_031920978.1"/>
</dbReference>
<dbReference type="KEGG" id="nvi:100118566"/>
<keyword evidence="6" id="KW-1185">Reference proteome</keyword>
<dbReference type="FunCoup" id="A0A7M7PUL1">
    <property type="interactions" value="133"/>
</dbReference>
<feature type="region of interest" description="Disordered" evidence="3">
    <location>
        <begin position="1026"/>
        <end position="1066"/>
    </location>
</feature>
<dbReference type="InParanoid" id="A0A7M7PUL1"/>
<name>A0A7M7PUL1_NASVI</name>
<feature type="compositionally biased region" description="Low complexity" evidence="3">
    <location>
        <begin position="432"/>
        <end position="458"/>
    </location>
</feature>
<feature type="region of interest" description="Disordered" evidence="3">
    <location>
        <begin position="1"/>
        <end position="41"/>
    </location>
</feature>
<dbReference type="EnsemblMetazoa" id="XM_031920978">
    <property type="protein sequence ID" value="XP_031776838"/>
    <property type="gene ID" value="LOC100118566"/>
</dbReference>
<feature type="domain" description="Actin interacting protein 3-like C-terminal" evidence="4">
    <location>
        <begin position="231"/>
        <end position="309"/>
    </location>
</feature>
<dbReference type="PANTHER" id="PTHR22741:SF10">
    <property type="entry name" value="COILED-COIL DOMAIN-CONTAINING PROTEIN CG32809"/>
    <property type="match status" value="1"/>
</dbReference>
<feature type="compositionally biased region" description="Basic and acidic residues" evidence="3">
    <location>
        <begin position="1"/>
        <end position="12"/>
    </location>
</feature>
<accession>A0A7M7PUL1</accession>
<feature type="domain" description="Actin interacting protein 3-like C-terminal" evidence="4">
    <location>
        <begin position="639"/>
        <end position="894"/>
    </location>
</feature>
<keyword evidence="1 2" id="KW-0175">Coiled coil</keyword>
<dbReference type="GO" id="GO:0005737">
    <property type="term" value="C:cytoplasm"/>
    <property type="evidence" value="ECO:0007669"/>
    <property type="project" value="TreeGrafter"/>
</dbReference>
<dbReference type="InterPro" id="IPR022782">
    <property type="entry name" value="AIP3-like_C"/>
</dbReference>